<comment type="caution">
    <text evidence="1">The sequence shown here is derived from an EMBL/GenBank/DDBJ whole genome shotgun (WGS) entry which is preliminary data.</text>
</comment>
<reference evidence="1 2" key="1">
    <citation type="submission" date="2020-09" db="EMBL/GenBank/DDBJ databases">
        <title>Echinicola sp. CAU 1574 isolated from sand of Sido Beach.</title>
        <authorList>
            <person name="Kim W."/>
        </authorList>
    </citation>
    <scope>NUCLEOTIDE SEQUENCE [LARGE SCALE GENOMIC DNA]</scope>
    <source>
        <strain evidence="1 2">CAU 1574</strain>
    </source>
</reference>
<organism evidence="1 2">
    <name type="scientific">Echinicola arenosa</name>
    <dbReference type="NCBI Taxonomy" id="2774144"/>
    <lineage>
        <taxon>Bacteria</taxon>
        <taxon>Pseudomonadati</taxon>
        <taxon>Bacteroidota</taxon>
        <taxon>Cytophagia</taxon>
        <taxon>Cytophagales</taxon>
        <taxon>Cyclobacteriaceae</taxon>
        <taxon>Echinicola</taxon>
    </lineage>
</organism>
<name>A0ABR9AFZ0_9BACT</name>
<dbReference type="EMBL" id="JACYTQ010000001">
    <property type="protein sequence ID" value="MBD8487146.1"/>
    <property type="molecule type" value="Genomic_DNA"/>
</dbReference>
<gene>
    <name evidence="1" type="ORF">IFO69_00160</name>
</gene>
<protein>
    <submittedName>
        <fullName evidence="1">Uncharacterized protein</fullName>
    </submittedName>
</protein>
<dbReference type="Proteomes" id="UP000647133">
    <property type="component" value="Unassembled WGS sequence"/>
</dbReference>
<keyword evidence="2" id="KW-1185">Reference proteome</keyword>
<sequence>MYSNDLSHIEIPSDILMPVFDSRIPAGFFGTIAQSTANAIETDQEIKMILANLPKVLDWLHEADYPQVLEKRPCGIPLFLYDKNISFRKVLFHYDGTPSSAKIIRDFLMMFEVQVVESQATIISPSFIPKSKIAEEQALIQLISDHTKETSFIKFNFTKIGDFWSYATKRDCSLLVTTKDYQADLAKVLFHFYKGDVWHDNLSFYLA</sequence>
<evidence type="ECO:0000313" key="2">
    <source>
        <dbReference type="Proteomes" id="UP000647133"/>
    </source>
</evidence>
<accession>A0ABR9AFZ0</accession>
<dbReference type="RefSeq" id="WP_192006934.1">
    <property type="nucleotide sequence ID" value="NZ_JACYTQ010000001.1"/>
</dbReference>
<evidence type="ECO:0000313" key="1">
    <source>
        <dbReference type="EMBL" id="MBD8487146.1"/>
    </source>
</evidence>
<proteinExistence type="predicted"/>